<comment type="caution">
    <text evidence="3">The sequence shown here is derived from an EMBL/GenBank/DDBJ whole genome shotgun (WGS) entry which is preliminary data.</text>
</comment>
<feature type="region of interest" description="Disordered" evidence="2">
    <location>
        <begin position="1"/>
        <end position="24"/>
    </location>
</feature>
<evidence type="ECO:0000313" key="3">
    <source>
        <dbReference type="EMBL" id="DBA22995.1"/>
    </source>
</evidence>
<feature type="coiled-coil region" evidence="1">
    <location>
        <begin position="1200"/>
        <end position="1227"/>
    </location>
</feature>
<gene>
    <name evidence="3" type="ORF">GDO54_013963</name>
</gene>
<dbReference type="PANTHER" id="PTHR22028:SF4">
    <property type="entry name" value="PROTEIN SFI1 HOMOLOG"/>
    <property type="match status" value="1"/>
</dbReference>
<proteinExistence type="predicted"/>
<dbReference type="EMBL" id="DYDO01000006">
    <property type="protein sequence ID" value="DBA22995.1"/>
    <property type="molecule type" value="Genomic_DNA"/>
</dbReference>
<sequence length="1250" mass="150601">MNNKARPQHRAPGPAPRTPGNLRPLRSARPIEYRVTYTWNRGGRLKELRIRHLARKFLYLWIGRTFGRVLLSAARRHYTQGLLRSCFTQWKEEWWIACKEWRLEIRADCHYRYICYKMCFYAWRKFVQTQRKTKQKYEVAEHHAQKQIMQSAWHHWITYVRICKTKHRMHSKALDFRLYGILHNTWHMWVVQFQRRQKIHEMETLSLKHWAVSLQTRAWLQWRELYLQTEEEKYKEQKGLIQFRRFKLKTSLKSWLLYMFYRRQKRQQNALALRFFHEKLIQRYFSVWVSIFEEVKKIQAIQEHCDLLARRCVIRRVFTHWKHYLQISSEELHLQKLAQDHYKLHLMDVGFHALKKNVSLVHTTQLRKMLASHQYQSWLQRRFWTLWQYRLEQKEENRLVSLTMAAYSHCRLLLLQKYFSAWVQYIQLCKFKKVLIITAECHYAKCQLPRFFHTWRKCTYLHQRNREMEDQAIEFHRSCVQKRVLSTWYEKLNHQREIRLAERMAVLHYNWQLLEQYWSLWKRRLAAVKAEHKLDVFASEHCWRRQLMHVLNTWKEHVQEIKAERSKEEAAVIHHRLHCMKSFWHHWRLFVSYRQNKQQRQLCAQKHYQRCLLAKVLNGWKLYQINAKGILQTVVIKEKLNNETILREALHTWRNHMMAQIEEKRQMLLAVNHYRTSTLRQVVRAWRDAACVQAHSREQTAEQVREAIACLQRGKLNRLFLYWRENSKTTGDLRVRMEMASKHHARCLLRHCLKRWKVYHAVHWRKMLLQRQQNNFFRLRLIKSCMIKWQQMLVEKRHQDKHTIQALWHWSLNLQGKVFDCWLTYVHERRRKKQRLAEAVDVYRTDLMREGVTRILRLMSGMKQFRTELSTQHQLKEVYTQNRAVRHCAMIWKKKVFRNRLQISGQKKKVTFQMPFHDAQSEEDVCSSDSKMFLPYSTGRVSAALLSSGEPILSTMTVKSERLKPRTPDFLLHSLEKEGFPGDMFIDAKNQDSNTRTYPSAKENVSDSAIQLEQKSTTYALEPLETKCVIVPHIDVQTPAWVSTSPVSATSQTCSLKPAPMAELMPPSSFMPRIQTQGMSISKLTEKPETEKPPHIKDISEYCSQLLSPTDFLSNKSVKPHNTKAVSEIPVPEECSSLLQKAEETQIAALQQELARIYYNMQRYQEQKEELKIWRRHARVLSKWLQSGDSGVDPTEQTIAEEVKNELQQLERQIEERVQILKVEKTKVHNYIARIQEITASLDVFSLPML</sequence>
<evidence type="ECO:0000256" key="1">
    <source>
        <dbReference type="SAM" id="Coils"/>
    </source>
</evidence>
<dbReference type="AlphaFoldDB" id="A0AAV3AIV1"/>
<name>A0AAV3AIV1_PYXAD</name>
<keyword evidence="4" id="KW-1185">Reference proteome</keyword>
<keyword evidence="1" id="KW-0175">Coiled coil</keyword>
<reference evidence="3" key="1">
    <citation type="thesis" date="2020" institute="ProQuest LLC" country="789 East Eisenhower Parkway, Ann Arbor, MI, USA">
        <title>Comparative Genomics and Chromosome Evolution.</title>
        <authorList>
            <person name="Mudd A.B."/>
        </authorList>
    </citation>
    <scope>NUCLEOTIDE SEQUENCE</scope>
    <source>
        <strain evidence="3">1538</strain>
        <tissue evidence="3">Blood</tissue>
    </source>
</reference>
<evidence type="ECO:0008006" key="5">
    <source>
        <dbReference type="Google" id="ProtNLM"/>
    </source>
</evidence>
<evidence type="ECO:0000313" key="4">
    <source>
        <dbReference type="Proteomes" id="UP001181693"/>
    </source>
</evidence>
<organism evidence="3 4">
    <name type="scientific">Pyxicephalus adspersus</name>
    <name type="common">African bullfrog</name>
    <dbReference type="NCBI Taxonomy" id="30357"/>
    <lineage>
        <taxon>Eukaryota</taxon>
        <taxon>Metazoa</taxon>
        <taxon>Chordata</taxon>
        <taxon>Craniata</taxon>
        <taxon>Vertebrata</taxon>
        <taxon>Euteleostomi</taxon>
        <taxon>Amphibia</taxon>
        <taxon>Batrachia</taxon>
        <taxon>Anura</taxon>
        <taxon>Neobatrachia</taxon>
        <taxon>Ranoidea</taxon>
        <taxon>Pyxicephalidae</taxon>
        <taxon>Pyxicephalinae</taxon>
        <taxon>Pyxicephalus</taxon>
    </lineage>
</organism>
<evidence type="ECO:0000256" key="2">
    <source>
        <dbReference type="SAM" id="MobiDB-lite"/>
    </source>
</evidence>
<accession>A0AAV3AIV1</accession>
<dbReference type="Proteomes" id="UP001181693">
    <property type="component" value="Unassembled WGS sequence"/>
</dbReference>
<dbReference type="GO" id="GO:0019902">
    <property type="term" value="F:phosphatase binding"/>
    <property type="evidence" value="ECO:0007669"/>
    <property type="project" value="TreeGrafter"/>
</dbReference>
<dbReference type="InterPro" id="IPR052270">
    <property type="entry name" value="CACF_protein"/>
</dbReference>
<dbReference type="PANTHER" id="PTHR22028">
    <property type="entry name" value="SFI1 SPINDLE BODY DOMAIN-CONTAINING PROTEIN-RELATED"/>
    <property type="match status" value="1"/>
</dbReference>
<protein>
    <recommendedName>
        <fullName evidence="5">Protein SFI1 homolog</fullName>
    </recommendedName>
</protein>